<evidence type="ECO:0000313" key="10">
    <source>
        <dbReference type="Proteomes" id="UP000813018"/>
    </source>
</evidence>
<dbReference type="SUPFAM" id="SSF53474">
    <property type="entry name" value="alpha/beta-Hydrolases"/>
    <property type="match status" value="1"/>
</dbReference>
<keyword evidence="10" id="KW-1185">Reference proteome</keyword>
<dbReference type="Pfam" id="PF02897">
    <property type="entry name" value="Peptidase_S9_N"/>
    <property type="match status" value="1"/>
</dbReference>
<evidence type="ECO:0000259" key="7">
    <source>
        <dbReference type="Pfam" id="PF00326"/>
    </source>
</evidence>
<feature type="domain" description="Peptidase S9A N-terminal" evidence="8">
    <location>
        <begin position="46"/>
        <end position="445"/>
    </location>
</feature>
<dbReference type="InterPro" id="IPR051543">
    <property type="entry name" value="Serine_Peptidase_S9A"/>
</dbReference>
<dbReference type="InterPro" id="IPR002471">
    <property type="entry name" value="Pept_S9_AS"/>
</dbReference>
<evidence type="ECO:0000313" key="9">
    <source>
        <dbReference type="EMBL" id="MBW7468865.1"/>
    </source>
</evidence>
<comment type="similarity">
    <text evidence="1">Belongs to the peptidase S9A family.</text>
</comment>
<evidence type="ECO:0000256" key="2">
    <source>
        <dbReference type="ARBA" id="ARBA00022670"/>
    </source>
</evidence>
<dbReference type="InterPro" id="IPR002470">
    <property type="entry name" value="Peptidase_S9A"/>
</dbReference>
<dbReference type="Gene3D" id="3.40.50.1820">
    <property type="entry name" value="alpha/beta hydrolase"/>
    <property type="match status" value="1"/>
</dbReference>
<organism evidence="9 10">
    <name type="scientific">Pontibacter aydingkolensis</name>
    <dbReference type="NCBI Taxonomy" id="1911536"/>
    <lineage>
        <taxon>Bacteria</taxon>
        <taxon>Pseudomonadati</taxon>
        <taxon>Bacteroidota</taxon>
        <taxon>Cytophagia</taxon>
        <taxon>Cytophagales</taxon>
        <taxon>Hymenobacteraceae</taxon>
        <taxon>Pontibacter</taxon>
    </lineage>
</organism>
<name>A0ABS7CYH3_9BACT</name>
<keyword evidence="2" id="KW-0645">Protease</keyword>
<comment type="caution">
    <text evidence="9">The sequence shown here is derived from an EMBL/GenBank/DDBJ whole genome shotgun (WGS) entry which is preliminary data.</text>
</comment>
<keyword evidence="3" id="KW-0378">Hydrolase</keyword>
<dbReference type="InterPro" id="IPR023302">
    <property type="entry name" value="Pept_S9A_N"/>
</dbReference>
<evidence type="ECO:0000256" key="3">
    <source>
        <dbReference type="ARBA" id="ARBA00022801"/>
    </source>
</evidence>
<dbReference type="Pfam" id="PF00326">
    <property type="entry name" value="Peptidase_S9"/>
    <property type="match status" value="1"/>
</dbReference>
<dbReference type="Proteomes" id="UP000813018">
    <property type="component" value="Unassembled WGS sequence"/>
</dbReference>
<evidence type="ECO:0000259" key="8">
    <source>
        <dbReference type="Pfam" id="PF02897"/>
    </source>
</evidence>
<dbReference type="SUPFAM" id="SSF50993">
    <property type="entry name" value="Peptidase/esterase 'gauge' domain"/>
    <property type="match status" value="1"/>
</dbReference>
<dbReference type="EMBL" id="JAHYXK010000021">
    <property type="protein sequence ID" value="MBW7468865.1"/>
    <property type="molecule type" value="Genomic_DNA"/>
</dbReference>
<evidence type="ECO:0000256" key="4">
    <source>
        <dbReference type="ARBA" id="ARBA00022825"/>
    </source>
</evidence>
<sequence length="724" mass="82152">MILAAAPVWLLSSCSPSNTSGTSASSTEQVTTTPTSETANVTAPKPPIAKKEPKQLTMHGNTRTDNYYWLNQREDPEVIAYLNAENDYTKKVMADTEDLQQKLYQEIVGRIKQQDESVPFKDDGYWYYTRYETGKEYPIYARKKGSLTAPEEVMVNANERAEGLNYYAASGMNVSPNNKLLAFGEDTVSRRKYTIRFKDLSTGQMLKDRIPNTTGGAVWANDNKTVYYTVKDPALRSYKIFKHTLGTPASQDKEVYHEADETFSTFVYKTKSDKYIIIGSGSTLSNEYRFLDANNPNGTFKVIQPRERGLEYSVDHFGDKFYIVTNKDAATNFKLVQTPVSKPGKANWKDVIPHREDVLLEGIEIFKDYLTLQERKNGLTQIRIKKWNDPKTDYYINFGEEAYTAYISINPDFDSKTLRYQYSSLTTPNSVYDYNMETKQQELKKREEVVGNFNPESYEAKRIYATADDGTKIPISLVYRKGIKLDGSNPTLQYAYGSYGSSTNPGFSSVRLSLLDRGFVYAIAHIRGGQEMGRKWYEEGKMMKKKNTFTDFIDASEYLIEQGYTKPDKLFAMGGSAGGLLMGAVVNMRPELYKGVIAAVPFVDVVTTMLDTSIPLTTGEFDEWGNPAEKDAYDYMLSYSPYDNVKAQNYPNMLVTTGLHDSQVQYWEPAKWVAKLRDIKTDDNLLLLHTNMEAGHGGASGRFQRYKETALQYAFLLSLLDQNQ</sequence>
<evidence type="ECO:0000256" key="5">
    <source>
        <dbReference type="SAM" id="MobiDB-lite"/>
    </source>
</evidence>
<feature type="region of interest" description="Disordered" evidence="5">
    <location>
        <begin position="15"/>
        <end position="51"/>
    </location>
</feature>
<feature type="compositionally biased region" description="Low complexity" evidence="5">
    <location>
        <begin position="15"/>
        <end position="38"/>
    </location>
</feature>
<feature type="signal peptide" evidence="6">
    <location>
        <begin position="1"/>
        <end position="19"/>
    </location>
</feature>
<reference evidence="9 10" key="1">
    <citation type="journal article" date="2016" name="Int. J. Syst. Evol. Microbiol.">
        <title>Pontibacter aydingkolensis sp. nov., isolated from soil of a salt lake.</title>
        <authorList>
            <person name="Osman G."/>
            <person name="Zhang T."/>
            <person name="Lou K."/>
            <person name="Gao Y."/>
            <person name="Chang W."/>
            <person name="Lin Q."/>
            <person name="Yang H.M."/>
            <person name="Huo X.D."/>
            <person name="Wang N."/>
        </authorList>
    </citation>
    <scope>NUCLEOTIDE SEQUENCE [LARGE SCALE GENOMIC DNA]</scope>
    <source>
        <strain evidence="9 10">KACC 19255</strain>
    </source>
</reference>
<dbReference type="PANTHER" id="PTHR11757">
    <property type="entry name" value="PROTEASE FAMILY S9A OLIGOPEPTIDASE"/>
    <property type="match status" value="1"/>
</dbReference>
<evidence type="ECO:0000256" key="6">
    <source>
        <dbReference type="SAM" id="SignalP"/>
    </source>
</evidence>
<dbReference type="PANTHER" id="PTHR11757:SF19">
    <property type="entry name" value="PROLYL ENDOPEPTIDASE-LIKE"/>
    <property type="match status" value="1"/>
</dbReference>
<dbReference type="PRINTS" id="PR00862">
    <property type="entry name" value="PROLIGOPTASE"/>
</dbReference>
<gene>
    <name evidence="9" type="ORF">K0O23_17450</name>
</gene>
<accession>A0ABS7CYH3</accession>
<keyword evidence="6" id="KW-0732">Signal</keyword>
<keyword evidence="4" id="KW-0720">Serine protease</keyword>
<dbReference type="PROSITE" id="PS00708">
    <property type="entry name" value="PRO_ENDOPEP_SER"/>
    <property type="match status" value="1"/>
</dbReference>
<feature type="domain" description="Peptidase S9 prolyl oligopeptidase catalytic" evidence="7">
    <location>
        <begin position="507"/>
        <end position="721"/>
    </location>
</feature>
<feature type="chain" id="PRO_5045639831" evidence="6">
    <location>
        <begin position="20"/>
        <end position="724"/>
    </location>
</feature>
<dbReference type="InterPro" id="IPR001375">
    <property type="entry name" value="Peptidase_S9_cat"/>
</dbReference>
<dbReference type="InterPro" id="IPR029058">
    <property type="entry name" value="AB_hydrolase_fold"/>
</dbReference>
<dbReference type="Gene3D" id="2.130.10.120">
    <property type="entry name" value="Prolyl oligopeptidase, N-terminal domain"/>
    <property type="match status" value="1"/>
</dbReference>
<evidence type="ECO:0000256" key="1">
    <source>
        <dbReference type="ARBA" id="ARBA00005228"/>
    </source>
</evidence>
<protein>
    <submittedName>
        <fullName evidence="9">S9 family peptidase</fullName>
    </submittedName>
</protein>
<proteinExistence type="inferred from homology"/>